<dbReference type="HOGENOM" id="CLU_053705_0_0_1"/>
<protein>
    <recommendedName>
        <fullName evidence="2">Leucine-rich repeat-containing protein 42</fullName>
    </recommendedName>
</protein>
<keyword evidence="3" id="KW-0433">Leucine-rich repeat</keyword>
<keyword evidence="6" id="KW-1185">Reference proteome</keyword>
<dbReference type="InterPro" id="IPR001611">
    <property type="entry name" value="Leu-rich_rpt"/>
</dbReference>
<dbReference type="PANTHER" id="PTHR31994">
    <property type="entry name" value="LEUCINE-RICH REPEAT-CONTAINING PROTEIN 42"/>
    <property type="match status" value="1"/>
</dbReference>
<evidence type="ECO:0000313" key="6">
    <source>
        <dbReference type="Proteomes" id="UP000008672"/>
    </source>
</evidence>
<proteinExistence type="inferred from homology"/>
<dbReference type="OMA" id="FYGKTHR"/>
<reference evidence="5" key="3">
    <citation type="submission" date="2025-09" db="UniProtKB">
        <authorList>
            <consortium name="Ensembl"/>
        </authorList>
    </citation>
    <scope>IDENTIFICATION</scope>
</reference>
<evidence type="ECO:0000256" key="4">
    <source>
        <dbReference type="ARBA" id="ARBA00022737"/>
    </source>
</evidence>
<evidence type="ECO:0000256" key="1">
    <source>
        <dbReference type="ARBA" id="ARBA00009297"/>
    </source>
</evidence>
<sequence>MSSYRNTENPLELGPVYVREDGQLRLLNEPLDGAHTKMKRIKSRRLFQKGFSVKLINDGHQTTEKRDHFVFTYTKEGNLRYSVKPLFKIALGFVAENVQHIDSLVDFPEQIAEELFTAAEARQKFIDPNTGLAALQTFTKAYGSLVLQSLCLRSRYLLISEKLEEIKAFQGLTHLDLSCCKLGDDHEILEHLSSKALSSLTHLYLKDNCLSDNGLRKMTSPVRIMKKGLENLKLLDLSCKEYVEREWLPYKCLFKKMECKASTIVGLFPILSLKTVKIQTQLGLVLAEESLKEFSHADCKTEGWAEQVVLQWENTVSKAIKPRENLKARTQAQHFYGKEKPAEALLPDRPRMLNGEEKEPVTLQFHRKQAEGSFVPVMTEEKGTVCRGTRLNKNRKKTFDSINEEKDYTLLSAKHHCTEFTVEDWDLLNKY</sequence>
<dbReference type="Gene3D" id="3.80.10.10">
    <property type="entry name" value="Ribonuclease Inhibitor"/>
    <property type="match status" value="1"/>
</dbReference>
<dbReference type="Proteomes" id="UP000008672">
    <property type="component" value="Unassembled WGS sequence"/>
</dbReference>
<name>H3AJJ7_LATCH</name>
<evidence type="ECO:0000256" key="2">
    <source>
        <dbReference type="ARBA" id="ARBA00014198"/>
    </source>
</evidence>
<dbReference type="InterPro" id="IPR039631">
    <property type="entry name" value="LRRC42"/>
</dbReference>
<dbReference type="InterPro" id="IPR032675">
    <property type="entry name" value="LRR_dom_sf"/>
</dbReference>
<dbReference type="EMBL" id="AFYH01131971">
    <property type="status" value="NOT_ANNOTATED_CDS"/>
    <property type="molecule type" value="Genomic_DNA"/>
</dbReference>
<evidence type="ECO:0000256" key="3">
    <source>
        <dbReference type="ARBA" id="ARBA00022614"/>
    </source>
</evidence>
<dbReference type="Ensembl" id="ENSLACT00000009894.1">
    <property type="protein sequence ID" value="ENSLACP00000009818.1"/>
    <property type="gene ID" value="ENSLACG00000008658.1"/>
</dbReference>
<reference evidence="6" key="1">
    <citation type="submission" date="2011-08" db="EMBL/GenBank/DDBJ databases">
        <title>The draft genome of Latimeria chalumnae.</title>
        <authorList>
            <person name="Di Palma F."/>
            <person name="Alfoldi J."/>
            <person name="Johnson J."/>
            <person name="Berlin A."/>
            <person name="Gnerre S."/>
            <person name="Jaffe D."/>
            <person name="MacCallum I."/>
            <person name="Young S."/>
            <person name="Walker B.J."/>
            <person name="Lander E."/>
            <person name="Lindblad-Toh K."/>
        </authorList>
    </citation>
    <scope>NUCLEOTIDE SEQUENCE [LARGE SCALE GENOMIC DNA]</scope>
    <source>
        <strain evidence="6">Wild caught</strain>
    </source>
</reference>
<keyword evidence="4" id="KW-0677">Repeat</keyword>
<dbReference type="FunCoup" id="H3AJJ7">
    <property type="interactions" value="818"/>
</dbReference>
<dbReference type="GeneTree" id="ENSGT00390000002727"/>
<dbReference type="SUPFAM" id="SSF52047">
    <property type="entry name" value="RNI-like"/>
    <property type="match status" value="1"/>
</dbReference>
<comment type="similarity">
    <text evidence="1">Belongs to the LRRC42 family.</text>
</comment>
<evidence type="ECO:0000313" key="5">
    <source>
        <dbReference type="Ensembl" id="ENSLACP00000009818.1"/>
    </source>
</evidence>
<dbReference type="eggNOG" id="ENOG502QQJZ">
    <property type="taxonomic scope" value="Eukaryota"/>
</dbReference>
<organism evidence="5 6">
    <name type="scientific">Latimeria chalumnae</name>
    <name type="common">Coelacanth</name>
    <dbReference type="NCBI Taxonomy" id="7897"/>
    <lineage>
        <taxon>Eukaryota</taxon>
        <taxon>Metazoa</taxon>
        <taxon>Chordata</taxon>
        <taxon>Craniata</taxon>
        <taxon>Vertebrata</taxon>
        <taxon>Euteleostomi</taxon>
        <taxon>Coelacanthiformes</taxon>
        <taxon>Coelacanthidae</taxon>
        <taxon>Latimeria</taxon>
    </lineage>
</organism>
<reference evidence="5" key="2">
    <citation type="submission" date="2025-08" db="UniProtKB">
        <authorList>
            <consortium name="Ensembl"/>
        </authorList>
    </citation>
    <scope>IDENTIFICATION</scope>
</reference>
<dbReference type="AlphaFoldDB" id="H3AJJ7"/>
<dbReference type="EMBL" id="AFYH01131972">
    <property type="status" value="NOT_ANNOTATED_CDS"/>
    <property type="molecule type" value="Genomic_DNA"/>
</dbReference>
<dbReference type="InParanoid" id="H3AJJ7"/>
<accession>H3AJJ7</accession>
<dbReference type="PANTHER" id="PTHR31994:SF3">
    <property type="entry name" value="LEUCINE-RICH REPEAT-CONTAINING PROTEIN 42"/>
    <property type="match status" value="1"/>
</dbReference>
<gene>
    <name evidence="5" type="primary">LRRC42</name>
</gene>
<dbReference type="EMBL" id="AFYH01131970">
    <property type="status" value="NOT_ANNOTATED_CDS"/>
    <property type="molecule type" value="Genomic_DNA"/>
</dbReference>
<dbReference type="STRING" id="7897.ENSLACP00000009818"/>
<dbReference type="Pfam" id="PF13516">
    <property type="entry name" value="LRR_6"/>
    <property type="match status" value="2"/>
</dbReference>